<dbReference type="Proteomes" id="UP000595420">
    <property type="component" value="Chromosome"/>
</dbReference>
<protein>
    <submittedName>
        <fullName evidence="1">Uncharacterized protein</fullName>
    </submittedName>
</protein>
<accession>A0A060UNS4</accession>
<gene>
    <name evidence="3" type="ORF">AFERRI_10353</name>
    <name evidence="1" type="ORF">AFERRI_400073</name>
    <name evidence="2" type="ORF">H2515_07605</name>
</gene>
<proteinExistence type="predicted"/>
<dbReference type="EMBL" id="CP059488">
    <property type="protein sequence ID" value="QQD74071.1"/>
    <property type="molecule type" value="Genomic_DNA"/>
</dbReference>
<dbReference type="AlphaFoldDB" id="A0A060UNS4"/>
<keyword evidence="4" id="KW-1185">Reference proteome</keyword>
<evidence type="ECO:0000313" key="4">
    <source>
        <dbReference type="Proteomes" id="UP000193925"/>
    </source>
</evidence>
<reference evidence="3 4" key="3">
    <citation type="submission" date="2017-03" db="EMBL/GenBank/DDBJ databases">
        <authorList>
            <person name="Regsiter A."/>
            <person name="William W."/>
        </authorList>
    </citation>
    <scope>NUCLEOTIDE SEQUENCE [LARGE SCALE GENOMIC DNA]</scope>
    <source>
        <strain evidence="3">PRJEB5721</strain>
    </source>
</reference>
<reference evidence="1" key="1">
    <citation type="submission" date="2014-03" db="EMBL/GenBank/DDBJ databases">
        <authorList>
            <person name="Genoscope - CEA"/>
        </authorList>
    </citation>
    <scope>NUCLEOTIDE SEQUENCE [LARGE SCALE GENOMIC DNA]</scope>
    <source>
        <strain evidence="1">CF27</strain>
    </source>
</reference>
<evidence type="ECO:0000313" key="5">
    <source>
        <dbReference type="Proteomes" id="UP000595420"/>
    </source>
</evidence>
<evidence type="ECO:0000313" key="2">
    <source>
        <dbReference type="EMBL" id="QQD74071.1"/>
    </source>
</evidence>
<reference evidence="2 5" key="4">
    <citation type="submission" date="2020-07" db="EMBL/GenBank/DDBJ databases">
        <title>Complete genome sequence analysis of Acidithiobacillus ferrivorans XJFY6S-08 reveals extreme environmental adaptation to alpine acid mine drainage.</title>
        <authorList>
            <person name="Yan L."/>
            <person name="Ni Y."/>
        </authorList>
    </citation>
    <scope>NUCLEOTIDE SEQUENCE [LARGE SCALE GENOMIC DNA]</scope>
    <source>
        <strain evidence="2 5">XJFY6S-08</strain>
    </source>
</reference>
<dbReference type="RefSeq" id="WP_081919384.1">
    <property type="nucleotide sequence ID" value="NZ_CCCS020000035.1"/>
</dbReference>
<organism evidence="1">
    <name type="scientific">Acidithiobacillus ferrivorans</name>
    <dbReference type="NCBI Taxonomy" id="160808"/>
    <lineage>
        <taxon>Bacteria</taxon>
        <taxon>Pseudomonadati</taxon>
        <taxon>Pseudomonadota</taxon>
        <taxon>Acidithiobacillia</taxon>
        <taxon>Acidithiobacillales</taxon>
        <taxon>Acidithiobacillaceae</taxon>
        <taxon>Acidithiobacillus</taxon>
    </lineage>
</organism>
<name>A0A060UNS4_9PROT</name>
<evidence type="ECO:0000313" key="3">
    <source>
        <dbReference type="EMBL" id="SMH64320.1"/>
    </source>
</evidence>
<dbReference type="EMBL" id="LT841305">
    <property type="protein sequence ID" value="SMH64320.1"/>
    <property type="molecule type" value="Genomic_DNA"/>
</dbReference>
<dbReference type="Proteomes" id="UP000193925">
    <property type="component" value="Chromosome AFERRI"/>
</dbReference>
<sequence>METWIVHHTNTTIHRCAVNTAALPSHLDAIDLRHAEIFTRIPAREQRHLARAYSSYVCCEECEAALLNPVKQRGAA</sequence>
<evidence type="ECO:0000313" key="1">
    <source>
        <dbReference type="EMBL" id="CDQ10292.1"/>
    </source>
</evidence>
<reference evidence="1" key="2">
    <citation type="submission" date="2014-07" db="EMBL/GenBank/DDBJ databases">
        <title>Initial genome analysis of the psychrotolerant acidophile Acidithiobacillus ferrivorans CF27: insights into iron and sulfur oxidation pathways and into biofilm formation.</title>
        <authorList>
            <person name="Talla E."/>
            <person name="Hedrich S."/>
            <person name="Mangenot S."/>
            <person name="Ji B."/>
            <person name="Johnson D.B."/>
            <person name="Barbe V."/>
            <person name="Bonnefoy V."/>
        </authorList>
    </citation>
    <scope>NUCLEOTIDE SEQUENCE [LARGE SCALE GENOMIC DNA]</scope>
    <source>
        <strain evidence="1">CF27</strain>
    </source>
</reference>
<dbReference type="EMBL" id="CCCS020000035">
    <property type="protein sequence ID" value="CDQ10292.1"/>
    <property type="molecule type" value="Genomic_DNA"/>
</dbReference>